<dbReference type="SMART" id="SM01192">
    <property type="entry name" value="Enolase_C"/>
    <property type="match status" value="1"/>
</dbReference>
<keyword evidence="5" id="KW-0456">Lyase</keyword>
<organism evidence="7 8">
    <name type="scientific">Durio zibethinus</name>
    <name type="common">Durian</name>
    <dbReference type="NCBI Taxonomy" id="66656"/>
    <lineage>
        <taxon>Eukaryota</taxon>
        <taxon>Viridiplantae</taxon>
        <taxon>Streptophyta</taxon>
        <taxon>Embryophyta</taxon>
        <taxon>Tracheophyta</taxon>
        <taxon>Spermatophyta</taxon>
        <taxon>Magnoliopsida</taxon>
        <taxon>eudicotyledons</taxon>
        <taxon>Gunneridae</taxon>
        <taxon>Pentapetalae</taxon>
        <taxon>rosids</taxon>
        <taxon>malvids</taxon>
        <taxon>Malvales</taxon>
        <taxon>Malvaceae</taxon>
        <taxon>Helicteroideae</taxon>
        <taxon>Durio</taxon>
    </lineage>
</organism>
<evidence type="ECO:0000259" key="6">
    <source>
        <dbReference type="SMART" id="SM01192"/>
    </source>
</evidence>
<dbReference type="InterPro" id="IPR000941">
    <property type="entry name" value="Enolase"/>
</dbReference>
<protein>
    <recommendedName>
        <fullName evidence="3">phosphopyruvate hydratase</fullName>
        <ecNumber evidence="3">4.2.1.11</ecNumber>
    </recommendedName>
</protein>
<name>A0A6P6ALT6_DURZI</name>
<dbReference type="InterPro" id="IPR036849">
    <property type="entry name" value="Enolase-like_C_sf"/>
</dbReference>
<evidence type="ECO:0000256" key="1">
    <source>
        <dbReference type="ARBA" id="ARBA00005031"/>
    </source>
</evidence>
<dbReference type="UniPathway" id="UPA00109">
    <property type="reaction ID" value="UER00187"/>
</dbReference>
<dbReference type="GO" id="GO:0006096">
    <property type="term" value="P:glycolytic process"/>
    <property type="evidence" value="ECO:0007669"/>
    <property type="project" value="UniProtKB-UniPathway"/>
</dbReference>
<dbReference type="RefSeq" id="XP_022765812.1">
    <property type="nucleotide sequence ID" value="XM_022910077.1"/>
</dbReference>
<dbReference type="Pfam" id="PF00113">
    <property type="entry name" value="Enolase_C"/>
    <property type="match status" value="1"/>
</dbReference>
<evidence type="ECO:0000256" key="2">
    <source>
        <dbReference type="ARBA" id="ARBA00009604"/>
    </source>
</evidence>
<dbReference type="Proteomes" id="UP000515121">
    <property type="component" value="Unplaced"/>
</dbReference>
<evidence type="ECO:0000313" key="7">
    <source>
        <dbReference type="Proteomes" id="UP000515121"/>
    </source>
</evidence>
<dbReference type="KEGG" id="dzi:111310610"/>
<dbReference type="EC" id="4.2.1.11" evidence="3"/>
<dbReference type="Gene3D" id="3.20.20.120">
    <property type="entry name" value="Enolase-like C-terminal domain"/>
    <property type="match status" value="1"/>
</dbReference>
<gene>
    <name evidence="8" type="primary">LOC111310610</name>
</gene>
<dbReference type="GO" id="GO:0000015">
    <property type="term" value="C:phosphopyruvate hydratase complex"/>
    <property type="evidence" value="ECO:0007669"/>
    <property type="project" value="InterPro"/>
</dbReference>
<dbReference type="GO" id="GO:0000287">
    <property type="term" value="F:magnesium ion binding"/>
    <property type="evidence" value="ECO:0007669"/>
    <property type="project" value="InterPro"/>
</dbReference>
<reference evidence="8" key="1">
    <citation type="submission" date="2025-08" db="UniProtKB">
        <authorList>
            <consortium name="RefSeq"/>
        </authorList>
    </citation>
    <scope>IDENTIFICATION</scope>
    <source>
        <tissue evidence="8">Fruit stalk</tissue>
    </source>
</reference>
<comment type="pathway">
    <text evidence="1">Carbohydrate degradation; glycolysis; pyruvate from D-glyceraldehyde 3-phosphate: step 4/5.</text>
</comment>
<accession>A0A6P6ALT6</accession>
<dbReference type="OrthoDB" id="1739814at2759"/>
<comment type="similarity">
    <text evidence="2">Belongs to the enolase family.</text>
</comment>
<dbReference type="SUPFAM" id="SSF51604">
    <property type="entry name" value="Enolase C-terminal domain-like"/>
    <property type="match status" value="1"/>
</dbReference>
<dbReference type="GeneID" id="111310610"/>
<keyword evidence="7" id="KW-1185">Reference proteome</keyword>
<evidence type="ECO:0000313" key="8">
    <source>
        <dbReference type="RefSeq" id="XP_022765812.1"/>
    </source>
</evidence>
<sequence length="173" mass="19556">MVVVYDDYAMTMAIILDNSQYLLALSSCKNANHNVFVSNATDPCDQDDWEHYSKLTNETGEKVQIVGDDLLVTNPKVELAFLWLRRLSNKNFQCHSSQGITGLIKLDLLLKALKLSKCPRKLDEVGETDYTFIADLSVGFATTITYLLLRIKEELGIDAVYARFDLRAPVEPY</sequence>
<keyword evidence="4" id="KW-0324">Glycolysis</keyword>
<dbReference type="AlphaFoldDB" id="A0A6P6ALT6"/>
<dbReference type="PANTHER" id="PTHR11902">
    <property type="entry name" value="ENOLASE"/>
    <property type="match status" value="1"/>
</dbReference>
<evidence type="ECO:0000256" key="4">
    <source>
        <dbReference type="ARBA" id="ARBA00023152"/>
    </source>
</evidence>
<feature type="domain" description="Enolase C-terminal TIM barrel" evidence="6">
    <location>
        <begin position="9"/>
        <end position="169"/>
    </location>
</feature>
<evidence type="ECO:0000256" key="5">
    <source>
        <dbReference type="ARBA" id="ARBA00023239"/>
    </source>
</evidence>
<dbReference type="PANTHER" id="PTHR11902:SF1">
    <property type="entry name" value="ENOLASE"/>
    <property type="match status" value="1"/>
</dbReference>
<dbReference type="GO" id="GO:0004634">
    <property type="term" value="F:phosphopyruvate hydratase activity"/>
    <property type="evidence" value="ECO:0007669"/>
    <property type="project" value="UniProtKB-EC"/>
</dbReference>
<evidence type="ECO:0000256" key="3">
    <source>
        <dbReference type="ARBA" id="ARBA00012058"/>
    </source>
</evidence>
<proteinExistence type="inferred from homology"/>
<dbReference type="InterPro" id="IPR020810">
    <property type="entry name" value="Enolase_C"/>
</dbReference>